<dbReference type="EMBL" id="MIEK01000045">
    <property type="protein sequence ID" value="OEH81470.1"/>
    <property type="molecule type" value="Genomic_DNA"/>
</dbReference>
<sequence length="100" mass="11503">MCRINQAIQLLMEQQNIKTEADDLGQESVLFMKEELDEETLPKKAKEKLPTIVMSHTFFYLDNQGVDYIVYFLAEGTTNQPVLCGILKEGELVYSKWLNA</sequence>
<dbReference type="STRING" id="762845.BCR26_04285"/>
<dbReference type="Proteomes" id="UP000095256">
    <property type="component" value="Unassembled WGS sequence"/>
</dbReference>
<comment type="caution">
    <text evidence="1">The sequence shown here is derived from an EMBL/GenBank/DDBJ whole genome shotgun (WGS) entry which is preliminary data.</text>
</comment>
<reference evidence="1 2" key="1">
    <citation type="submission" date="2016-09" db="EMBL/GenBank/DDBJ databases">
        <authorList>
            <person name="Capua I."/>
            <person name="De Benedictis P."/>
            <person name="Joannis T."/>
            <person name="Lombin L.H."/>
            <person name="Cattoli G."/>
        </authorList>
    </citation>
    <scope>NUCLEOTIDE SEQUENCE [LARGE SCALE GENOMIC DNA]</scope>
    <source>
        <strain evidence="1 2">LMG 25899</strain>
    </source>
</reference>
<dbReference type="AlphaFoldDB" id="A0A1E5KUC7"/>
<accession>A0A1E5KUC7</accession>
<name>A0A1E5KUC7_9ENTE</name>
<dbReference type="RefSeq" id="WP_069699525.1">
    <property type="nucleotide sequence ID" value="NZ_JAGGMA010000013.1"/>
</dbReference>
<gene>
    <name evidence="1" type="ORF">BCR26_04285</name>
</gene>
<keyword evidence="2" id="KW-1185">Reference proteome</keyword>
<proteinExistence type="predicted"/>
<evidence type="ECO:0000313" key="2">
    <source>
        <dbReference type="Proteomes" id="UP000095256"/>
    </source>
</evidence>
<organism evidence="1 2">
    <name type="scientific">Enterococcus rivorum</name>
    <dbReference type="NCBI Taxonomy" id="762845"/>
    <lineage>
        <taxon>Bacteria</taxon>
        <taxon>Bacillati</taxon>
        <taxon>Bacillota</taxon>
        <taxon>Bacilli</taxon>
        <taxon>Lactobacillales</taxon>
        <taxon>Enterococcaceae</taxon>
        <taxon>Enterococcus</taxon>
    </lineage>
</organism>
<protein>
    <submittedName>
        <fullName evidence="1">Uncharacterized protein</fullName>
    </submittedName>
</protein>
<dbReference type="OrthoDB" id="2187230at2"/>
<evidence type="ECO:0000313" key="1">
    <source>
        <dbReference type="EMBL" id="OEH81470.1"/>
    </source>
</evidence>